<evidence type="ECO:0000313" key="1">
    <source>
        <dbReference type="EMBL" id="QOS24894.1"/>
    </source>
</evidence>
<accession>A0A7M1WCS1</accession>
<dbReference type="AlphaFoldDB" id="A0A7M1WCS1"/>
<organism evidence="1">
    <name type="scientific">Vibrio parahaemolyticus</name>
    <dbReference type="NCBI Taxonomy" id="670"/>
    <lineage>
        <taxon>Bacteria</taxon>
        <taxon>Pseudomonadati</taxon>
        <taxon>Pseudomonadota</taxon>
        <taxon>Gammaproteobacteria</taxon>
        <taxon>Vibrionales</taxon>
        <taxon>Vibrionaceae</taxon>
        <taxon>Vibrio</taxon>
    </lineage>
</organism>
<dbReference type="EMBL" id="MT898280">
    <property type="protein sequence ID" value="QOS24894.1"/>
    <property type="molecule type" value="Genomic_DNA"/>
</dbReference>
<gene>
    <name evidence="1" type="ORF">VP388_00025</name>
</gene>
<sequence length="44" mass="5031">MMQEPSTDSLTSKHKACIGWVKEIHPESHRVKVDFYGNVYGQPV</sequence>
<reference evidence="1" key="1">
    <citation type="submission" date="2020-08" db="EMBL/GenBank/DDBJ databases">
        <title>Genetic structure, function and evolution of capsule biosynthesis loci in Vibrio parahaemolyticus.</title>
        <authorList>
            <person name="Li L."/>
            <person name="Bian S."/>
        </authorList>
    </citation>
    <scope>NUCLEOTIDE SEQUENCE</scope>
    <source>
        <strain evidence="1">VP388</strain>
    </source>
</reference>
<proteinExistence type="predicted"/>
<name>A0A7M1WCS1_VIBPH</name>
<protein>
    <submittedName>
        <fullName evidence="1">Uncharacterized protein</fullName>
    </submittedName>
</protein>